<evidence type="ECO:0000256" key="2">
    <source>
        <dbReference type="ARBA" id="ARBA00023054"/>
    </source>
</evidence>
<dbReference type="InParanoid" id="A0A3N4KXZ5"/>
<organism evidence="4 5">
    <name type="scientific">Morchella conica CCBAS932</name>
    <dbReference type="NCBI Taxonomy" id="1392247"/>
    <lineage>
        <taxon>Eukaryota</taxon>
        <taxon>Fungi</taxon>
        <taxon>Dikarya</taxon>
        <taxon>Ascomycota</taxon>
        <taxon>Pezizomycotina</taxon>
        <taxon>Pezizomycetes</taxon>
        <taxon>Pezizales</taxon>
        <taxon>Morchellaceae</taxon>
        <taxon>Morchella</taxon>
    </lineage>
</organism>
<evidence type="ECO:0000256" key="1">
    <source>
        <dbReference type="ARBA" id="ARBA00007584"/>
    </source>
</evidence>
<evidence type="ECO:0000256" key="3">
    <source>
        <dbReference type="SAM" id="MobiDB-lite"/>
    </source>
</evidence>
<keyword evidence="2" id="KW-0175">Coiled coil</keyword>
<gene>
    <name evidence="4" type="ORF">P167DRAFT_534131</name>
</gene>
<evidence type="ECO:0000313" key="4">
    <source>
        <dbReference type="EMBL" id="RPB14289.1"/>
    </source>
</evidence>
<dbReference type="AlphaFoldDB" id="A0A3N4KXZ5"/>
<dbReference type="EMBL" id="ML119118">
    <property type="protein sequence ID" value="RPB14289.1"/>
    <property type="molecule type" value="Genomic_DNA"/>
</dbReference>
<dbReference type="GO" id="GO:0005739">
    <property type="term" value="C:mitochondrion"/>
    <property type="evidence" value="ECO:0007669"/>
    <property type="project" value="TreeGrafter"/>
</dbReference>
<protein>
    <recommendedName>
        <fullName evidence="6">OPA3-domain-containing protein</fullName>
    </recommendedName>
</protein>
<dbReference type="InterPro" id="IPR010754">
    <property type="entry name" value="OPA3-like"/>
</dbReference>
<feature type="region of interest" description="Disordered" evidence="3">
    <location>
        <begin position="275"/>
        <end position="318"/>
    </location>
</feature>
<dbReference type="GO" id="GO:0019216">
    <property type="term" value="P:regulation of lipid metabolic process"/>
    <property type="evidence" value="ECO:0007669"/>
    <property type="project" value="TreeGrafter"/>
</dbReference>
<keyword evidence="5" id="KW-1185">Reference proteome</keyword>
<feature type="region of interest" description="Disordered" evidence="3">
    <location>
        <begin position="93"/>
        <end position="135"/>
    </location>
</feature>
<dbReference type="OrthoDB" id="2129069at2759"/>
<feature type="compositionally biased region" description="Polar residues" evidence="3">
    <location>
        <begin position="290"/>
        <end position="302"/>
    </location>
</feature>
<name>A0A3N4KXZ5_9PEZI</name>
<sequence>MSTTAIKLGSLAIKTLAKPMASKIKQQARDHPRFRKICVSIAQSIHQVDVRLRLGLLQDTAAFIKAEQADREAARQAAKKLSEGAANFPSDLSTVSSAKAVPPPAAFGSPKPGAQKPHSQKPHAHFTPTPVARPRVRPLSEAKAIESGANFISELFLFIVAGSLILAEQIRSRRKEAGRRDVIAERLDLLEVRMRQDEERLAQLEEHGSLDEKRIIALEEEIWKLGGGKGVYPGHRGERKERKIIEPTPLWESVSDTGTSLWGKLWPFGVSGEEDTANAEVDKNIEAGVSTKTRSMSNSSQLAEIPVRTPPALSEKTS</sequence>
<dbReference type="Pfam" id="PF07047">
    <property type="entry name" value="OPA3"/>
    <property type="match status" value="1"/>
</dbReference>
<reference evidence="4 5" key="1">
    <citation type="journal article" date="2018" name="Nat. Ecol. Evol.">
        <title>Pezizomycetes genomes reveal the molecular basis of ectomycorrhizal truffle lifestyle.</title>
        <authorList>
            <person name="Murat C."/>
            <person name="Payen T."/>
            <person name="Noel B."/>
            <person name="Kuo A."/>
            <person name="Morin E."/>
            <person name="Chen J."/>
            <person name="Kohler A."/>
            <person name="Krizsan K."/>
            <person name="Balestrini R."/>
            <person name="Da Silva C."/>
            <person name="Montanini B."/>
            <person name="Hainaut M."/>
            <person name="Levati E."/>
            <person name="Barry K.W."/>
            <person name="Belfiori B."/>
            <person name="Cichocki N."/>
            <person name="Clum A."/>
            <person name="Dockter R.B."/>
            <person name="Fauchery L."/>
            <person name="Guy J."/>
            <person name="Iotti M."/>
            <person name="Le Tacon F."/>
            <person name="Lindquist E.A."/>
            <person name="Lipzen A."/>
            <person name="Malagnac F."/>
            <person name="Mello A."/>
            <person name="Molinier V."/>
            <person name="Miyauchi S."/>
            <person name="Poulain J."/>
            <person name="Riccioni C."/>
            <person name="Rubini A."/>
            <person name="Sitrit Y."/>
            <person name="Splivallo R."/>
            <person name="Traeger S."/>
            <person name="Wang M."/>
            <person name="Zifcakova L."/>
            <person name="Wipf D."/>
            <person name="Zambonelli A."/>
            <person name="Paolocci F."/>
            <person name="Nowrousian M."/>
            <person name="Ottonello S."/>
            <person name="Baldrian P."/>
            <person name="Spatafora J.W."/>
            <person name="Henrissat B."/>
            <person name="Nagy L.G."/>
            <person name="Aury J.M."/>
            <person name="Wincker P."/>
            <person name="Grigoriev I.V."/>
            <person name="Bonfante P."/>
            <person name="Martin F.M."/>
        </authorList>
    </citation>
    <scope>NUCLEOTIDE SEQUENCE [LARGE SCALE GENOMIC DNA]</scope>
    <source>
        <strain evidence="4 5">CCBAS932</strain>
    </source>
</reference>
<proteinExistence type="inferred from homology"/>
<evidence type="ECO:0008006" key="6">
    <source>
        <dbReference type="Google" id="ProtNLM"/>
    </source>
</evidence>
<evidence type="ECO:0000313" key="5">
    <source>
        <dbReference type="Proteomes" id="UP000277580"/>
    </source>
</evidence>
<dbReference type="PANTHER" id="PTHR12499:SF0">
    <property type="entry name" value="OPTIC ATROPHY 3 PROTEIN"/>
    <property type="match status" value="1"/>
</dbReference>
<accession>A0A3N4KXZ5</accession>
<dbReference type="PANTHER" id="PTHR12499">
    <property type="entry name" value="OPTIC ATROPHY 3 PROTEIN OPA3"/>
    <property type="match status" value="1"/>
</dbReference>
<dbReference type="Proteomes" id="UP000277580">
    <property type="component" value="Unassembled WGS sequence"/>
</dbReference>
<comment type="similarity">
    <text evidence="1">Belongs to the OPA3 family.</text>
</comment>